<dbReference type="Proteomes" id="UP000054549">
    <property type="component" value="Unassembled WGS sequence"/>
</dbReference>
<evidence type="ECO:0000313" key="1">
    <source>
        <dbReference type="EMBL" id="KIL64354.1"/>
    </source>
</evidence>
<name>A0A0C2TC12_AMAMK</name>
<keyword evidence="2" id="KW-1185">Reference proteome</keyword>
<dbReference type="InParanoid" id="A0A0C2TC12"/>
<dbReference type="HOGENOM" id="CLU_2960247_0_0_1"/>
<organism evidence="1 2">
    <name type="scientific">Amanita muscaria (strain Koide BX008)</name>
    <dbReference type="NCBI Taxonomy" id="946122"/>
    <lineage>
        <taxon>Eukaryota</taxon>
        <taxon>Fungi</taxon>
        <taxon>Dikarya</taxon>
        <taxon>Basidiomycota</taxon>
        <taxon>Agaricomycotina</taxon>
        <taxon>Agaricomycetes</taxon>
        <taxon>Agaricomycetidae</taxon>
        <taxon>Agaricales</taxon>
        <taxon>Pluteineae</taxon>
        <taxon>Amanitaceae</taxon>
        <taxon>Amanita</taxon>
    </lineage>
</organism>
<proteinExistence type="predicted"/>
<dbReference type="AlphaFoldDB" id="A0A0C2TC12"/>
<evidence type="ECO:0000313" key="2">
    <source>
        <dbReference type="Proteomes" id="UP000054549"/>
    </source>
</evidence>
<accession>A0A0C2TC12</accession>
<dbReference type="EMBL" id="KN818250">
    <property type="protein sequence ID" value="KIL64354.1"/>
    <property type="molecule type" value="Genomic_DNA"/>
</dbReference>
<reference evidence="1 2" key="1">
    <citation type="submission" date="2014-04" db="EMBL/GenBank/DDBJ databases">
        <title>Evolutionary Origins and Diversification of the Mycorrhizal Mutualists.</title>
        <authorList>
            <consortium name="DOE Joint Genome Institute"/>
            <consortium name="Mycorrhizal Genomics Consortium"/>
            <person name="Kohler A."/>
            <person name="Kuo A."/>
            <person name="Nagy L.G."/>
            <person name="Floudas D."/>
            <person name="Copeland A."/>
            <person name="Barry K.W."/>
            <person name="Cichocki N."/>
            <person name="Veneault-Fourrey C."/>
            <person name="LaButti K."/>
            <person name="Lindquist E.A."/>
            <person name="Lipzen A."/>
            <person name="Lundell T."/>
            <person name="Morin E."/>
            <person name="Murat C."/>
            <person name="Riley R."/>
            <person name="Ohm R."/>
            <person name="Sun H."/>
            <person name="Tunlid A."/>
            <person name="Henrissat B."/>
            <person name="Grigoriev I.V."/>
            <person name="Hibbett D.S."/>
            <person name="Martin F."/>
        </authorList>
    </citation>
    <scope>NUCLEOTIDE SEQUENCE [LARGE SCALE GENOMIC DNA]</scope>
    <source>
        <strain evidence="1 2">Koide BX008</strain>
    </source>
</reference>
<protein>
    <submittedName>
        <fullName evidence="1">Uncharacterized protein</fullName>
    </submittedName>
</protein>
<gene>
    <name evidence="1" type="ORF">M378DRAFT_163387</name>
</gene>
<sequence>MSIVGKKGLGRTDKPGFDDISLVRSRICREHMYTYTLVLLKRKMFILDIHMALLYVTVY</sequence>